<feature type="region of interest" description="Disordered" evidence="1">
    <location>
        <begin position="665"/>
        <end position="689"/>
    </location>
</feature>
<dbReference type="GeneID" id="40309848"/>
<feature type="compositionally biased region" description="Basic and acidic residues" evidence="1">
    <location>
        <begin position="972"/>
        <end position="999"/>
    </location>
</feature>
<reference evidence="3 4" key="1">
    <citation type="submission" date="2017-09" db="EMBL/GenBank/DDBJ databases">
        <title>Genome sequencing of Besnoitia besnoiti strain Bb-Ger1.</title>
        <authorList>
            <person name="Schares G."/>
            <person name="Venepally P."/>
            <person name="Lorenzi H.A."/>
        </authorList>
    </citation>
    <scope>NUCLEOTIDE SEQUENCE [LARGE SCALE GENOMIC DNA]</scope>
    <source>
        <strain evidence="3 4">Bb-Ger1</strain>
    </source>
</reference>
<organism evidence="3 4">
    <name type="scientific">Besnoitia besnoiti</name>
    <name type="common">Apicomplexan protozoan</name>
    <dbReference type="NCBI Taxonomy" id="94643"/>
    <lineage>
        <taxon>Eukaryota</taxon>
        <taxon>Sar</taxon>
        <taxon>Alveolata</taxon>
        <taxon>Apicomplexa</taxon>
        <taxon>Conoidasida</taxon>
        <taxon>Coccidia</taxon>
        <taxon>Eucoccidiorida</taxon>
        <taxon>Eimeriorina</taxon>
        <taxon>Sarcocystidae</taxon>
        <taxon>Besnoitia</taxon>
    </lineage>
</organism>
<feature type="region of interest" description="Disordered" evidence="1">
    <location>
        <begin position="544"/>
        <end position="596"/>
    </location>
</feature>
<feature type="compositionally biased region" description="Basic and acidic residues" evidence="1">
    <location>
        <begin position="583"/>
        <end position="596"/>
    </location>
</feature>
<gene>
    <name evidence="3" type="ORF">BESB_049180</name>
</gene>
<evidence type="ECO:0008006" key="5">
    <source>
        <dbReference type="Google" id="ProtNLM"/>
    </source>
</evidence>
<sequence>MAARIVPASVAHRPARAAAGDLEASAEEEAGGVAGVERLSPRRFLAFLAVCIVVALTLHVMVLSALVNRVLGTSPLPEISVFHAAHELDEALGLAPASSLHSLFAHSASAGSWRSRQGKEGDDVEGEEAVGDMAGVLPARIPSLREVAEMLFPPLSTQTFAFLSSPRLLFLLTSSEREMTSAFEAAQRETEGEAEGGAEEAVGPASGGTGMRTQAEGDAADSPFRCISLLPVSQTSPEVSLSAPVAPPSLSPSAAAAPMMKRDPRWPYRHPQYLPEDLTRAPGAEAVSSHLLASPFFANTFLQRKATRDERENGDVRGRSLRLYMQQLRDARLAALEKIKAPWLLERATGDPMGFVSVRLSSWRRSLQTGAVIPLAGVYIHPASPKPPTPERPALPGDPSRAPNAGAAEELDGKKEARETKASADPGAEEWNGDALPRALLKEQLCSTYDPHYGVRVLGLLSAFADPVALEATESAPAESAREIAEKPPDRSGGEASPLQAKLRSAWGENAATPCSPSLSLYSGCSRLKVYPFSLAHLHGPPGAAEDGGRLASPSSPFDPPALASEPDGTPSDSASQTEEAEETRRPDAAAETQTREAGRGLVYHAFWGSSNALPGRALWTLDSLFAAMPRVTVRLHVLLPAPAKEIKALRVALKSFQGAAGEAEAETQAAAASHREGAEEGSGPADEAPRKREWIGLVRHWLRRKREESKEQESRRARALHLSQLQLFWRQGFDLQYIQHIDLRAYFQDTPLARHDLEKLELNMWATVSEYFGFFRRARASALIDLLKTAALFKEGGTLIDLDVVSLQQASHLPSQVFFCENSPAQQTAAAAAGTEAQAAPQGTAEEGHADLPFCSVSDAFVKSVNPRSSFLKRVLERQSELLDRWGTDEALRLAFGGLGPRVFSRVFREEFYGDAREGVREKVRFSQFAPPPSFWPRCASRRRPREERTGEEDGRSPEDSERPPSGGLATHEEPADDKTSAGRNDTPDREPSQCTTSEERIWVYGPSSFAPLSGGRAGVSPSAHDAAFWVNEKLDEGAALFNQVVRDSNVMAWVTHTKAIAETRGDLGDLLRENPHSFMGMMQATYCRLYCGPEMLHLFAGKAIQQGVLEGLLSKLVTFVLWLRGSQPVGGDT</sequence>
<feature type="compositionally biased region" description="Basic and acidic residues" evidence="1">
    <location>
        <begin position="946"/>
        <end position="964"/>
    </location>
</feature>
<dbReference type="EMBL" id="NWUJ01000003">
    <property type="protein sequence ID" value="PFH36726.1"/>
    <property type="molecule type" value="Genomic_DNA"/>
</dbReference>
<evidence type="ECO:0000256" key="2">
    <source>
        <dbReference type="SAM" id="Phobius"/>
    </source>
</evidence>
<dbReference type="Gene3D" id="3.90.550.20">
    <property type="match status" value="1"/>
</dbReference>
<name>A0A2A9ML37_BESBE</name>
<feature type="region of interest" description="Disordered" evidence="1">
    <location>
        <begin position="383"/>
        <end position="432"/>
    </location>
</feature>
<keyword evidence="2" id="KW-0472">Membrane</keyword>
<evidence type="ECO:0000313" key="3">
    <source>
        <dbReference type="EMBL" id="PFH36726.1"/>
    </source>
</evidence>
<keyword evidence="4" id="KW-1185">Reference proteome</keyword>
<keyword evidence="2" id="KW-1133">Transmembrane helix</keyword>
<accession>A0A2A9ML37</accession>
<comment type="caution">
    <text evidence="3">The sequence shown here is derived from an EMBL/GenBank/DDBJ whole genome shotgun (WGS) entry which is preliminary data.</text>
</comment>
<feature type="region of interest" description="Disordered" evidence="1">
    <location>
        <begin position="938"/>
        <end position="999"/>
    </location>
</feature>
<feature type="region of interest" description="Disordered" evidence="1">
    <location>
        <begin position="473"/>
        <end position="500"/>
    </location>
</feature>
<feature type="compositionally biased region" description="Basic and acidic residues" evidence="1">
    <location>
        <begin position="411"/>
        <end position="422"/>
    </location>
</feature>
<dbReference type="KEGG" id="bbes:BESB_049180"/>
<feature type="region of interest" description="Disordered" evidence="1">
    <location>
        <begin position="185"/>
        <end position="218"/>
    </location>
</feature>
<evidence type="ECO:0000313" key="4">
    <source>
        <dbReference type="Proteomes" id="UP000224006"/>
    </source>
</evidence>
<dbReference type="Proteomes" id="UP000224006">
    <property type="component" value="Chromosome III"/>
</dbReference>
<feature type="compositionally biased region" description="Basic and acidic residues" evidence="1">
    <location>
        <begin position="480"/>
        <end position="493"/>
    </location>
</feature>
<feature type="compositionally biased region" description="Pro residues" evidence="1">
    <location>
        <begin position="384"/>
        <end position="393"/>
    </location>
</feature>
<protein>
    <recommendedName>
        <fullName evidence="5">Glycosyltransferase family protein</fullName>
    </recommendedName>
</protein>
<evidence type="ECO:0000256" key="1">
    <source>
        <dbReference type="SAM" id="MobiDB-lite"/>
    </source>
</evidence>
<dbReference type="RefSeq" id="XP_029220735.1">
    <property type="nucleotide sequence ID" value="XM_029363369.1"/>
</dbReference>
<dbReference type="VEuPathDB" id="ToxoDB:BESB_049180"/>
<dbReference type="OrthoDB" id="409543at2759"/>
<feature type="transmembrane region" description="Helical" evidence="2">
    <location>
        <begin position="44"/>
        <end position="67"/>
    </location>
</feature>
<dbReference type="AlphaFoldDB" id="A0A2A9ML37"/>
<proteinExistence type="predicted"/>
<keyword evidence="2" id="KW-0812">Transmembrane</keyword>